<proteinExistence type="predicted"/>
<dbReference type="RefSeq" id="WP_089462184.1">
    <property type="nucleotide sequence ID" value="NZ_CM009576.1"/>
</dbReference>
<comment type="caution">
    <text evidence="1">The sequence shown here is derived from an EMBL/GenBank/DDBJ whole genome shotgun (WGS) entry which is preliminary data.</text>
</comment>
<sequence>MLSSKIISFCRDKGWWFDDVEPAYRDALLKIGFDISSDFSLFYLHVEDGPTFISKNGEIYQVCWFLSKSDYAGRMRMARDVFNVPESYMPMDSFSGGRGFFYNTQTEEVFDIGLGVDLEKLSNGGLNARWDNFNEFIEWFFGI</sequence>
<dbReference type="Proteomes" id="UP000238655">
    <property type="component" value="Chromosome 2"/>
</dbReference>
<evidence type="ECO:0000313" key="1">
    <source>
        <dbReference type="EMBL" id="POZ86841.1"/>
    </source>
</evidence>
<organism evidence="1 2">
    <name type="scientific">Burkholderia contaminans</name>
    <dbReference type="NCBI Taxonomy" id="488447"/>
    <lineage>
        <taxon>Bacteria</taxon>
        <taxon>Pseudomonadati</taxon>
        <taxon>Pseudomonadota</taxon>
        <taxon>Betaproteobacteria</taxon>
        <taxon>Burkholderiales</taxon>
        <taxon>Burkholderiaceae</taxon>
        <taxon>Burkholderia</taxon>
        <taxon>Burkholderia cepacia complex</taxon>
    </lineage>
</organism>
<protein>
    <recommendedName>
        <fullName evidence="3">SMI1/KNR4 family protein</fullName>
    </recommendedName>
</protein>
<accession>A0A2S5E660</accession>
<name>A0A2S5E660_9BURK</name>
<evidence type="ECO:0000313" key="2">
    <source>
        <dbReference type="Proteomes" id="UP000238655"/>
    </source>
</evidence>
<reference evidence="1 2" key="1">
    <citation type="submission" date="2018-01" db="EMBL/GenBank/DDBJ databases">
        <title>Successful Treatment of Persistent Burkholderia cepacia Bacteremia with Ceftazidime-Avibactam.</title>
        <authorList>
            <person name="Tamma P."/>
            <person name="Fan Y."/>
            <person name="Bergman Y."/>
            <person name="Sick-Samuels A."/>
            <person name="Hsu A."/>
            <person name="Timp W."/>
            <person name="Simner P."/>
        </authorList>
    </citation>
    <scope>NUCLEOTIDE SEQUENCE [LARGE SCALE GENOMIC DNA]</scope>
    <source>
        <strain evidence="1 2">170816</strain>
    </source>
</reference>
<gene>
    <name evidence="1" type="ORF">C3743_10405</name>
</gene>
<dbReference type="AlphaFoldDB" id="A0A2S5E660"/>
<dbReference type="EMBL" id="PQVP01000001">
    <property type="protein sequence ID" value="POZ86841.1"/>
    <property type="molecule type" value="Genomic_DNA"/>
</dbReference>
<evidence type="ECO:0008006" key="3">
    <source>
        <dbReference type="Google" id="ProtNLM"/>
    </source>
</evidence>